<evidence type="ECO:0000313" key="2">
    <source>
        <dbReference type="Proteomes" id="UP000821845"/>
    </source>
</evidence>
<gene>
    <name evidence="1" type="ORF">HPB50_008103</name>
</gene>
<comment type="caution">
    <text evidence="1">The sequence shown here is derived from an EMBL/GenBank/DDBJ whole genome shotgun (WGS) entry which is preliminary data.</text>
</comment>
<accession>A0ACB7S4E2</accession>
<reference evidence="1" key="1">
    <citation type="submission" date="2020-05" db="EMBL/GenBank/DDBJ databases">
        <title>Large-scale comparative analyses of tick genomes elucidate their genetic diversity and vector capacities.</title>
        <authorList>
            <person name="Jia N."/>
            <person name="Wang J."/>
            <person name="Shi W."/>
            <person name="Du L."/>
            <person name="Sun Y."/>
            <person name="Zhan W."/>
            <person name="Jiang J."/>
            <person name="Wang Q."/>
            <person name="Zhang B."/>
            <person name="Ji P."/>
            <person name="Sakyi L.B."/>
            <person name="Cui X."/>
            <person name="Yuan T."/>
            <person name="Jiang B."/>
            <person name="Yang W."/>
            <person name="Lam T.T.-Y."/>
            <person name="Chang Q."/>
            <person name="Ding S."/>
            <person name="Wang X."/>
            <person name="Zhu J."/>
            <person name="Ruan X."/>
            <person name="Zhao L."/>
            <person name="Wei J."/>
            <person name="Que T."/>
            <person name="Du C."/>
            <person name="Cheng J."/>
            <person name="Dai P."/>
            <person name="Han X."/>
            <person name="Huang E."/>
            <person name="Gao Y."/>
            <person name="Liu J."/>
            <person name="Shao H."/>
            <person name="Ye R."/>
            <person name="Li L."/>
            <person name="Wei W."/>
            <person name="Wang X."/>
            <person name="Wang C."/>
            <person name="Yang T."/>
            <person name="Huo Q."/>
            <person name="Li W."/>
            <person name="Guo W."/>
            <person name="Chen H."/>
            <person name="Zhou L."/>
            <person name="Ni X."/>
            <person name="Tian J."/>
            <person name="Zhou Y."/>
            <person name="Sheng Y."/>
            <person name="Liu T."/>
            <person name="Pan Y."/>
            <person name="Xia L."/>
            <person name="Li J."/>
            <person name="Zhao F."/>
            <person name="Cao W."/>
        </authorList>
    </citation>
    <scope>NUCLEOTIDE SEQUENCE</scope>
    <source>
        <strain evidence="1">Hyas-2018</strain>
    </source>
</reference>
<proteinExistence type="predicted"/>
<dbReference type="Proteomes" id="UP000821845">
    <property type="component" value="Chromosome 5"/>
</dbReference>
<organism evidence="1 2">
    <name type="scientific">Hyalomma asiaticum</name>
    <name type="common">Tick</name>
    <dbReference type="NCBI Taxonomy" id="266040"/>
    <lineage>
        <taxon>Eukaryota</taxon>
        <taxon>Metazoa</taxon>
        <taxon>Ecdysozoa</taxon>
        <taxon>Arthropoda</taxon>
        <taxon>Chelicerata</taxon>
        <taxon>Arachnida</taxon>
        <taxon>Acari</taxon>
        <taxon>Parasitiformes</taxon>
        <taxon>Ixodida</taxon>
        <taxon>Ixodoidea</taxon>
        <taxon>Ixodidae</taxon>
        <taxon>Hyalomminae</taxon>
        <taxon>Hyalomma</taxon>
    </lineage>
</organism>
<protein>
    <submittedName>
        <fullName evidence="1">Uncharacterized protein</fullName>
    </submittedName>
</protein>
<name>A0ACB7S4E2_HYAAI</name>
<sequence>MWVTLFLDNGNDSVMLKKYKVEDEAAVELPEHITTGELLNLLMSEASMSAEELLKRDCVKVSIPLCVLNKLVLSPLESTSALSESFSDELPAMLRTIIWQQRQISQQASKPLITILNNTPSHV</sequence>
<dbReference type="EMBL" id="CM023485">
    <property type="protein sequence ID" value="KAH6930032.1"/>
    <property type="molecule type" value="Genomic_DNA"/>
</dbReference>
<evidence type="ECO:0000313" key="1">
    <source>
        <dbReference type="EMBL" id="KAH6930032.1"/>
    </source>
</evidence>
<keyword evidence="2" id="KW-1185">Reference proteome</keyword>